<feature type="compositionally biased region" description="Low complexity" evidence="1">
    <location>
        <begin position="23"/>
        <end position="36"/>
    </location>
</feature>
<evidence type="ECO:0000256" key="1">
    <source>
        <dbReference type="SAM" id="MobiDB-lite"/>
    </source>
</evidence>
<accession>A0A1S3DLR4</accession>
<dbReference type="Proteomes" id="UP000079169">
    <property type="component" value="Unplaced"/>
</dbReference>
<reference evidence="3" key="1">
    <citation type="submission" date="2025-08" db="UniProtKB">
        <authorList>
            <consortium name="RefSeq"/>
        </authorList>
    </citation>
    <scope>IDENTIFICATION</scope>
</reference>
<organism evidence="2 3">
    <name type="scientific">Diaphorina citri</name>
    <name type="common">Asian citrus psyllid</name>
    <dbReference type="NCBI Taxonomy" id="121845"/>
    <lineage>
        <taxon>Eukaryota</taxon>
        <taxon>Metazoa</taxon>
        <taxon>Ecdysozoa</taxon>
        <taxon>Arthropoda</taxon>
        <taxon>Hexapoda</taxon>
        <taxon>Insecta</taxon>
        <taxon>Pterygota</taxon>
        <taxon>Neoptera</taxon>
        <taxon>Paraneoptera</taxon>
        <taxon>Hemiptera</taxon>
        <taxon>Sternorrhyncha</taxon>
        <taxon>Psylloidea</taxon>
        <taxon>Psyllidae</taxon>
        <taxon>Diaphorininae</taxon>
        <taxon>Diaphorina</taxon>
    </lineage>
</organism>
<evidence type="ECO:0000313" key="2">
    <source>
        <dbReference type="Proteomes" id="UP000079169"/>
    </source>
</evidence>
<feature type="compositionally biased region" description="Polar residues" evidence="1">
    <location>
        <begin position="46"/>
        <end position="70"/>
    </location>
</feature>
<dbReference type="RefSeq" id="XP_008484101.1">
    <property type="nucleotide sequence ID" value="XM_008485879.3"/>
</dbReference>
<name>A0A1S3DLR4_DIACI</name>
<gene>
    <name evidence="3" type="primary">LOC103520779</name>
</gene>
<dbReference type="AlphaFoldDB" id="A0A1S3DLR4"/>
<evidence type="ECO:0000313" key="3">
    <source>
        <dbReference type="RefSeq" id="XP_008484101.1"/>
    </source>
</evidence>
<dbReference type="KEGG" id="dci:103520779"/>
<sequence length="121" mass="12448">MQSGVNSRLISGGGGGGAVSQRPTILSSSGTPSTGTAAQQKYVILTSRQGQARDNTLTSNQPLQMGSSPGQVVKLTNPPVQTGQKMIVLSNNSNPPALTGTGAPKTKTVTFISSQDQMEFE</sequence>
<keyword evidence="2" id="KW-1185">Reference proteome</keyword>
<protein>
    <submittedName>
        <fullName evidence="3">Uncharacterized protein LOC103520779</fullName>
    </submittedName>
</protein>
<dbReference type="GeneID" id="103520779"/>
<dbReference type="PaxDb" id="121845-A0A1S3DLR4"/>
<proteinExistence type="predicted"/>
<feature type="region of interest" description="Disordered" evidence="1">
    <location>
        <begin position="1"/>
        <end position="72"/>
    </location>
</feature>